<dbReference type="NCBIfam" id="NF033521">
    <property type="entry name" value="lasso_leader_L3"/>
    <property type="match status" value="1"/>
</dbReference>
<accession>A0ABW5H852</accession>
<protein>
    <submittedName>
        <fullName evidence="1">Lasso RiPP family leader peptide-containing protein</fullName>
    </submittedName>
</protein>
<evidence type="ECO:0000313" key="2">
    <source>
        <dbReference type="Proteomes" id="UP001597483"/>
    </source>
</evidence>
<proteinExistence type="predicted"/>
<gene>
    <name evidence="1" type="ORF">ACFSVL_18235</name>
</gene>
<comment type="caution">
    <text evidence="1">The sequence shown here is derived from an EMBL/GenBank/DDBJ whole genome shotgun (WGS) entry which is preliminary data.</text>
</comment>
<dbReference type="Proteomes" id="UP001597483">
    <property type="component" value="Unassembled WGS sequence"/>
</dbReference>
<reference evidence="2" key="1">
    <citation type="journal article" date="2019" name="Int. J. Syst. Evol. Microbiol.">
        <title>The Global Catalogue of Microorganisms (GCM) 10K type strain sequencing project: providing services to taxonomists for standard genome sequencing and annotation.</title>
        <authorList>
            <consortium name="The Broad Institute Genomics Platform"/>
            <consortium name="The Broad Institute Genome Sequencing Center for Infectious Disease"/>
            <person name="Wu L."/>
            <person name="Ma J."/>
        </authorList>
    </citation>
    <scope>NUCLEOTIDE SEQUENCE [LARGE SCALE GENOMIC DNA]</scope>
    <source>
        <strain evidence="2">CGMCC 4.7641</strain>
    </source>
</reference>
<keyword evidence="2" id="KW-1185">Reference proteome</keyword>
<dbReference type="EMBL" id="JBHUKS010000012">
    <property type="protein sequence ID" value="MFD2469328.1"/>
    <property type="molecule type" value="Genomic_DNA"/>
</dbReference>
<name>A0ABW5H852_9PSEU</name>
<dbReference type="RefSeq" id="WP_378305618.1">
    <property type="nucleotide sequence ID" value="NZ_JBHUKS010000012.1"/>
</dbReference>
<organism evidence="1 2">
    <name type="scientific">Amycolatopsis silviterrae</name>
    <dbReference type="NCBI Taxonomy" id="1656914"/>
    <lineage>
        <taxon>Bacteria</taxon>
        <taxon>Bacillati</taxon>
        <taxon>Actinomycetota</taxon>
        <taxon>Actinomycetes</taxon>
        <taxon>Pseudonocardiales</taxon>
        <taxon>Pseudonocardiaceae</taxon>
        <taxon>Amycolatopsis</taxon>
    </lineage>
</organism>
<evidence type="ECO:0000313" key="1">
    <source>
        <dbReference type="EMBL" id="MFD2469328.1"/>
    </source>
</evidence>
<sequence>MEKDLFVYAPPTVVEAGRFAEITLGLPYYGFELDGRCLFNCAI</sequence>